<dbReference type="EMBL" id="QJKJ01011301">
    <property type="protein sequence ID" value="RDX71515.1"/>
    <property type="molecule type" value="Genomic_DNA"/>
</dbReference>
<keyword evidence="2" id="KW-1185">Reference proteome</keyword>
<comment type="caution">
    <text evidence="1">The sequence shown here is derived from an EMBL/GenBank/DDBJ whole genome shotgun (WGS) entry which is preliminary data.</text>
</comment>
<sequence length="255" mass="28933">MKLLAVGIIYPILDNQCVILVQVVRKKIGMTVFWRWWQVNLITVLWMAFQWQINKRPPSPTHLAHSPTLGCRLACTINKRPPSPTHLAHSPTLGCRLACTTLQAPSRESCIKVFIDDFTVYDHSFGAFLESLSRVLDRCIETNLVLNFEKCHFMVTNGIMLGNLVSNRDIEVDKAKIDIIDSLGHVAFYRRFIQNFIKIALPLSKLLQQDVAPKRELPFELLCDAFNLALGVVLGQRVGKHSHVITYVSRTLDLA</sequence>
<dbReference type="SUPFAM" id="SSF56672">
    <property type="entry name" value="DNA/RNA polymerases"/>
    <property type="match status" value="1"/>
</dbReference>
<evidence type="ECO:0000313" key="1">
    <source>
        <dbReference type="EMBL" id="RDX71515.1"/>
    </source>
</evidence>
<dbReference type="PANTHER" id="PTHR37984:SF5">
    <property type="entry name" value="PROTEIN NYNRIN-LIKE"/>
    <property type="match status" value="1"/>
</dbReference>
<dbReference type="InterPro" id="IPR043128">
    <property type="entry name" value="Rev_trsase/Diguanyl_cyclase"/>
</dbReference>
<name>A0A371EZN8_MUCPR</name>
<dbReference type="OrthoDB" id="1733993at2759"/>
<gene>
    <name evidence="1" type="primary">pol</name>
    <name evidence="1" type="ORF">CR513_49126</name>
</gene>
<dbReference type="InterPro" id="IPR043502">
    <property type="entry name" value="DNA/RNA_pol_sf"/>
</dbReference>
<dbReference type="Proteomes" id="UP000257109">
    <property type="component" value="Unassembled WGS sequence"/>
</dbReference>
<dbReference type="AlphaFoldDB" id="A0A371EZN8"/>
<dbReference type="PANTHER" id="PTHR37984">
    <property type="entry name" value="PROTEIN CBG26694"/>
    <property type="match status" value="1"/>
</dbReference>
<dbReference type="Gene3D" id="3.30.70.270">
    <property type="match status" value="2"/>
</dbReference>
<feature type="non-terminal residue" evidence="1">
    <location>
        <position position="1"/>
    </location>
</feature>
<organism evidence="1 2">
    <name type="scientific">Mucuna pruriens</name>
    <name type="common">Velvet bean</name>
    <name type="synonym">Dolichos pruriens</name>
    <dbReference type="NCBI Taxonomy" id="157652"/>
    <lineage>
        <taxon>Eukaryota</taxon>
        <taxon>Viridiplantae</taxon>
        <taxon>Streptophyta</taxon>
        <taxon>Embryophyta</taxon>
        <taxon>Tracheophyta</taxon>
        <taxon>Spermatophyta</taxon>
        <taxon>Magnoliopsida</taxon>
        <taxon>eudicotyledons</taxon>
        <taxon>Gunneridae</taxon>
        <taxon>Pentapetalae</taxon>
        <taxon>rosids</taxon>
        <taxon>fabids</taxon>
        <taxon>Fabales</taxon>
        <taxon>Fabaceae</taxon>
        <taxon>Papilionoideae</taxon>
        <taxon>50 kb inversion clade</taxon>
        <taxon>NPAAA clade</taxon>
        <taxon>indigoferoid/millettioid clade</taxon>
        <taxon>Phaseoleae</taxon>
        <taxon>Mucuna</taxon>
    </lineage>
</organism>
<reference evidence="1" key="1">
    <citation type="submission" date="2018-05" db="EMBL/GenBank/DDBJ databases">
        <title>Draft genome of Mucuna pruriens seed.</title>
        <authorList>
            <person name="Nnadi N.E."/>
            <person name="Vos R."/>
            <person name="Hasami M.H."/>
            <person name="Devisetty U.K."/>
            <person name="Aguiy J.C."/>
        </authorList>
    </citation>
    <scope>NUCLEOTIDE SEQUENCE [LARGE SCALE GENOMIC DNA]</scope>
    <source>
        <strain evidence="1">JCA_2017</strain>
    </source>
</reference>
<proteinExistence type="predicted"/>
<protein>
    <submittedName>
        <fullName evidence="1">Retrovirus-related Pol polyprotein from transposon 17.6</fullName>
    </submittedName>
</protein>
<evidence type="ECO:0000313" key="2">
    <source>
        <dbReference type="Proteomes" id="UP000257109"/>
    </source>
</evidence>
<dbReference type="InterPro" id="IPR050951">
    <property type="entry name" value="Retrovirus_Pol_polyprotein"/>
</dbReference>
<accession>A0A371EZN8</accession>